<accession>A0A8H9HXB6</accession>
<dbReference type="Proteomes" id="UP000037395">
    <property type="component" value="Unassembled WGS sequence"/>
</dbReference>
<reference evidence="2" key="1">
    <citation type="journal article" date="2014" name="Int. J. Syst. Evol. Microbiol.">
        <title>Complete genome sequence of Corynebacterium casei LMG S-19264T (=DSM 44701T), isolated from a smear-ripened cheese.</title>
        <authorList>
            <consortium name="US DOE Joint Genome Institute (JGI-PGF)"/>
            <person name="Walter F."/>
            <person name="Albersmeier A."/>
            <person name="Kalinowski J."/>
            <person name="Ruckert C."/>
        </authorList>
    </citation>
    <scope>NUCLEOTIDE SEQUENCE</scope>
    <source>
        <strain evidence="2">JCM 4434</strain>
    </source>
</reference>
<keyword evidence="1" id="KW-0472">Membrane</keyword>
<reference evidence="4" key="4">
    <citation type="submission" date="2016-08" db="EMBL/GenBank/DDBJ databases">
        <title>Sequencing, assembly and comparative genomics of S. aureofaciens ATCC 10762.</title>
        <authorList>
            <person name="Gradnigo J.S."/>
            <person name="Johnson N."/>
            <person name="Somerville G.A."/>
        </authorList>
    </citation>
    <scope>NUCLEOTIDE SEQUENCE [LARGE SCALE GENOMIC DNA]</scope>
    <source>
        <strain evidence="4">ATCC 10762 / DSM 40127 / CCM 3239 / JCM 4008 / LMG 5968 / NBRC 12843 / NCIMB 8234 / A-377</strain>
    </source>
</reference>
<reference evidence="2" key="5">
    <citation type="submission" date="2020-09" db="EMBL/GenBank/DDBJ databases">
        <authorList>
            <person name="Sun Q."/>
            <person name="Ohkuma M."/>
        </authorList>
    </citation>
    <scope>NUCLEOTIDE SEQUENCE</scope>
    <source>
        <strain evidence="2">JCM 4434</strain>
    </source>
</reference>
<gene>
    <name evidence="2" type="ORF">GCM10010502_54910</name>
    <name evidence="3" type="ORF">HS99_0004645</name>
</gene>
<dbReference type="EMBL" id="BMUB01000015">
    <property type="protein sequence ID" value="GGU94116.1"/>
    <property type="molecule type" value="Genomic_DNA"/>
</dbReference>
<name>A0A1E7N8V1_KITAU</name>
<accession>A0A1E7N8V1</accession>
<organism evidence="3 4">
    <name type="scientific">Kitasatospora aureofaciens</name>
    <name type="common">Streptomyces aureofaciens</name>
    <dbReference type="NCBI Taxonomy" id="1894"/>
    <lineage>
        <taxon>Bacteria</taxon>
        <taxon>Bacillati</taxon>
        <taxon>Actinomycetota</taxon>
        <taxon>Actinomycetes</taxon>
        <taxon>Kitasatosporales</taxon>
        <taxon>Streptomycetaceae</taxon>
        <taxon>Kitasatospora</taxon>
    </lineage>
</organism>
<reference evidence="3" key="3">
    <citation type="submission" date="2016-08" db="EMBL/GenBank/DDBJ databases">
        <title>Sequencing, Assembly and Comparative Genomics of S. aureofaciens ATCC 10762.</title>
        <authorList>
            <person name="Gradnigo J.S."/>
            <person name="Johnson N."/>
            <person name="Somerville G.A."/>
        </authorList>
    </citation>
    <scope>NUCLEOTIDE SEQUENCE [LARGE SCALE GENOMIC DNA]</scope>
    <source>
        <strain evidence="3">ATCC 10762</strain>
    </source>
</reference>
<dbReference type="GeneID" id="97488464"/>
<evidence type="ECO:0000313" key="3">
    <source>
        <dbReference type="EMBL" id="OEV37112.1"/>
    </source>
</evidence>
<reference evidence="3 4" key="2">
    <citation type="submission" date="2014-07" db="EMBL/GenBank/DDBJ databases">
        <authorList>
            <person name="Zhang J.E."/>
            <person name="Yang H."/>
            <person name="Guo J."/>
            <person name="Deng Z."/>
            <person name="Luo H."/>
            <person name="Luo M."/>
            <person name="Zhao B."/>
        </authorList>
    </citation>
    <scope>NUCLEOTIDE SEQUENCE [LARGE SCALE GENOMIC DNA]</scope>
    <source>
        <strain evidence="3">ATCC 10762</strain>
        <strain evidence="4">ATCC 10762 / DSM 40127 / CCM 3239 / JCM 4008 / LMG 5968 / NBRC 12843 / NCIMB 8234 / A-377</strain>
    </source>
</reference>
<dbReference type="OrthoDB" id="4306470at2"/>
<feature type="transmembrane region" description="Helical" evidence="1">
    <location>
        <begin position="44"/>
        <end position="74"/>
    </location>
</feature>
<comment type="caution">
    <text evidence="3">The sequence shown here is derived from an EMBL/GenBank/DDBJ whole genome shotgun (WGS) entry which is preliminary data.</text>
</comment>
<dbReference type="KEGG" id="kau:B6264_24345"/>
<proteinExistence type="predicted"/>
<keyword evidence="1" id="KW-1133">Transmembrane helix</keyword>
<sequence length="84" mass="9281">MWTAIAAVAVLLGSINLVQVFTGRQLVRPSASRRSALEIRRQSAAAAVMMLGMFLVGLRMFWGLLFVVIGYVALQLVRKRAPKH</sequence>
<evidence type="ECO:0000256" key="1">
    <source>
        <dbReference type="SAM" id="Phobius"/>
    </source>
</evidence>
<protein>
    <submittedName>
        <fullName evidence="3">Uncharacterized protein</fullName>
    </submittedName>
</protein>
<dbReference type="Proteomes" id="UP000610124">
    <property type="component" value="Unassembled WGS sequence"/>
</dbReference>
<evidence type="ECO:0000313" key="2">
    <source>
        <dbReference type="EMBL" id="GGU94116.1"/>
    </source>
</evidence>
<evidence type="ECO:0000313" key="4">
    <source>
        <dbReference type="Proteomes" id="UP000037395"/>
    </source>
</evidence>
<dbReference type="AlphaFoldDB" id="A0A1E7N8V1"/>
<keyword evidence="1" id="KW-0812">Transmembrane</keyword>
<dbReference type="RefSeq" id="WP_030555743.1">
    <property type="nucleotide sequence ID" value="NZ_BMUB01000015.1"/>
</dbReference>
<keyword evidence="4" id="KW-1185">Reference proteome</keyword>
<dbReference type="EMBL" id="JPRF03000021">
    <property type="protein sequence ID" value="OEV37112.1"/>
    <property type="molecule type" value="Genomic_DNA"/>
</dbReference>